<keyword evidence="2" id="KW-1185">Reference proteome</keyword>
<dbReference type="Proteomes" id="UP000789920">
    <property type="component" value="Unassembled WGS sequence"/>
</dbReference>
<protein>
    <submittedName>
        <fullName evidence="1">18831_t:CDS:1</fullName>
    </submittedName>
</protein>
<evidence type="ECO:0000313" key="1">
    <source>
        <dbReference type="EMBL" id="CAG8833204.1"/>
    </source>
</evidence>
<feature type="non-terminal residue" evidence="1">
    <location>
        <position position="1"/>
    </location>
</feature>
<name>A0ACA9SBV1_9GLOM</name>
<organism evidence="1 2">
    <name type="scientific">Racocetra persica</name>
    <dbReference type="NCBI Taxonomy" id="160502"/>
    <lineage>
        <taxon>Eukaryota</taxon>
        <taxon>Fungi</taxon>
        <taxon>Fungi incertae sedis</taxon>
        <taxon>Mucoromycota</taxon>
        <taxon>Glomeromycotina</taxon>
        <taxon>Glomeromycetes</taxon>
        <taxon>Diversisporales</taxon>
        <taxon>Gigasporaceae</taxon>
        <taxon>Racocetra</taxon>
    </lineage>
</organism>
<sequence>QPKNVIPDLNVIPIKPPSPVCETETSEHQRVLVSVENSKPELIVNKPLVKPSVNLKKEVDEHAEPKIVNQLELKLASNVESVNANKNNQN</sequence>
<accession>A0ACA9SBV1</accession>
<gene>
    <name evidence="1" type="ORF">RPERSI_LOCUS28742</name>
</gene>
<comment type="caution">
    <text evidence="1">The sequence shown here is derived from an EMBL/GenBank/DDBJ whole genome shotgun (WGS) entry which is preliminary data.</text>
</comment>
<evidence type="ECO:0000313" key="2">
    <source>
        <dbReference type="Proteomes" id="UP000789920"/>
    </source>
</evidence>
<dbReference type="EMBL" id="CAJVQC010105849">
    <property type="protein sequence ID" value="CAG8833204.1"/>
    <property type="molecule type" value="Genomic_DNA"/>
</dbReference>
<proteinExistence type="predicted"/>
<reference evidence="1" key="1">
    <citation type="submission" date="2021-06" db="EMBL/GenBank/DDBJ databases">
        <authorList>
            <person name="Kallberg Y."/>
            <person name="Tangrot J."/>
            <person name="Rosling A."/>
        </authorList>
    </citation>
    <scope>NUCLEOTIDE SEQUENCE</scope>
    <source>
        <strain evidence="1">MA461A</strain>
    </source>
</reference>